<dbReference type="PROSITE" id="PS00109">
    <property type="entry name" value="PROTEIN_KINASE_TYR"/>
    <property type="match status" value="2"/>
</dbReference>
<dbReference type="GO" id="GO:0043235">
    <property type="term" value="C:receptor complex"/>
    <property type="evidence" value="ECO:0007669"/>
    <property type="project" value="TreeGrafter"/>
</dbReference>
<keyword evidence="3" id="KW-0418">Kinase</keyword>
<evidence type="ECO:0000256" key="2">
    <source>
        <dbReference type="ARBA" id="ARBA00022741"/>
    </source>
</evidence>
<dbReference type="GO" id="GO:0004714">
    <property type="term" value="F:transmembrane receptor protein tyrosine kinase activity"/>
    <property type="evidence" value="ECO:0007669"/>
    <property type="project" value="TreeGrafter"/>
</dbReference>
<dbReference type="Pfam" id="PF00069">
    <property type="entry name" value="Pkinase"/>
    <property type="match status" value="1"/>
</dbReference>
<evidence type="ECO:0000313" key="7">
    <source>
        <dbReference type="EMBL" id="ODM87036.1"/>
    </source>
</evidence>
<evidence type="ECO:0000256" key="4">
    <source>
        <dbReference type="ARBA" id="ARBA00022840"/>
    </source>
</evidence>
<dbReference type="InterPro" id="IPR011009">
    <property type="entry name" value="Kinase-like_dom_sf"/>
</dbReference>
<dbReference type="STRING" id="48709.A0A1D2M249"/>
<evidence type="ECO:0000313" key="8">
    <source>
        <dbReference type="Proteomes" id="UP000094527"/>
    </source>
</evidence>
<dbReference type="OrthoDB" id="4062651at2759"/>
<feature type="non-terminal residue" evidence="7">
    <location>
        <position position="1"/>
    </location>
</feature>
<dbReference type="PRINTS" id="PR00109">
    <property type="entry name" value="TYRKINASE"/>
</dbReference>
<accession>A0A1D2M249</accession>
<gene>
    <name evidence="7" type="ORF">Ocin01_19646</name>
</gene>
<dbReference type="PANTHER" id="PTHR24416:SF600">
    <property type="entry name" value="PDGF- AND VEGF-RECEPTOR RELATED, ISOFORM J"/>
    <property type="match status" value="1"/>
</dbReference>
<keyword evidence="5" id="KW-0829">Tyrosine-protein kinase</keyword>
<keyword evidence="7" id="KW-0675">Receptor</keyword>
<dbReference type="InterPro" id="IPR050122">
    <property type="entry name" value="RTK"/>
</dbReference>
<dbReference type="PANTHER" id="PTHR24416">
    <property type="entry name" value="TYROSINE-PROTEIN KINASE RECEPTOR"/>
    <property type="match status" value="1"/>
</dbReference>
<dbReference type="GO" id="GO:0005886">
    <property type="term" value="C:plasma membrane"/>
    <property type="evidence" value="ECO:0007669"/>
    <property type="project" value="TreeGrafter"/>
</dbReference>
<feature type="domain" description="Protein kinase" evidence="6">
    <location>
        <begin position="13"/>
        <end position="379"/>
    </location>
</feature>
<keyword evidence="1" id="KW-0808">Transferase</keyword>
<dbReference type="EMBL" id="LJIJ01006355">
    <property type="protein sequence ID" value="ODM87036.1"/>
    <property type="molecule type" value="Genomic_DNA"/>
</dbReference>
<keyword evidence="8" id="KW-1185">Reference proteome</keyword>
<reference evidence="7 8" key="1">
    <citation type="journal article" date="2016" name="Genome Biol. Evol.">
        <title>Gene Family Evolution Reflects Adaptation to Soil Environmental Stressors in the Genome of the Collembolan Orchesella cincta.</title>
        <authorList>
            <person name="Faddeeva-Vakhrusheva A."/>
            <person name="Derks M.F."/>
            <person name="Anvar S.Y."/>
            <person name="Agamennone V."/>
            <person name="Suring W."/>
            <person name="Smit S."/>
            <person name="van Straalen N.M."/>
            <person name="Roelofs D."/>
        </authorList>
    </citation>
    <scope>NUCLEOTIDE SEQUENCE [LARGE SCALE GENOMIC DNA]</scope>
    <source>
        <tissue evidence="7">Mixed pool</tissue>
    </source>
</reference>
<dbReference type="SUPFAM" id="SSF56112">
    <property type="entry name" value="Protein kinase-like (PK-like)"/>
    <property type="match status" value="2"/>
</dbReference>
<dbReference type="FunFam" id="1.10.510.10:FF:000554">
    <property type="entry name" value="Predicted protein"/>
    <property type="match status" value="1"/>
</dbReference>
<name>A0A1D2M249_ORCCI</name>
<sequence>VIHGDLSARNILLTECLTAKVSDFGLSRKMYSYTHYTKNGDDPLPWRWLALESLKNLQFSSASDAWSFGIFLWEIFTLCEQPYPGVPSLTNNFIINLEEGLRPTFPQFATSDMYVMMFVGTHKHVVSLVGCCTAKLRDGILFIVLEYCVNGSLERHMKLNRPNFQNLVQKGKILGNKKPVVLEPEDENPNYMKAIPNSNVCMQKRQFNNLQLINWSIEVAKGMEFLSSKRVIHGDLSARNVLLTEHIEAKISDFGLSRKMYSYTHYTKDGEEPLPWRWLALECLKNLQFSTASDVWSFGILLFEICTLGEQPYPGVSSLTNNFIINLEEGLRPAFPLFATSDIYNIMSSCWDENPSRRPTFSRLVLTIEEARAACNKFPKSSNPRVSIALVTLGSNFHHG</sequence>
<keyword evidence="4" id="KW-0067">ATP-binding</keyword>
<evidence type="ECO:0000256" key="3">
    <source>
        <dbReference type="ARBA" id="ARBA00022777"/>
    </source>
</evidence>
<organism evidence="7 8">
    <name type="scientific">Orchesella cincta</name>
    <name type="common">Springtail</name>
    <name type="synonym">Podura cincta</name>
    <dbReference type="NCBI Taxonomy" id="48709"/>
    <lineage>
        <taxon>Eukaryota</taxon>
        <taxon>Metazoa</taxon>
        <taxon>Ecdysozoa</taxon>
        <taxon>Arthropoda</taxon>
        <taxon>Hexapoda</taxon>
        <taxon>Collembola</taxon>
        <taxon>Entomobryomorpha</taxon>
        <taxon>Entomobryoidea</taxon>
        <taxon>Orchesellidae</taxon>
        <taxon>Orchesellinae</taxon>
        <taxon>Orchesella</taxon>
    </lineage>
</organism>
<dbReference type="AlphaFoldDB" id="A0A1D2M249"/>
<dbReference type="Pfam" id="PF07714">
    <property type="entry name" value="PK_Tyr_Ser-Thr"/>
    <property type="match status" value="1"/>
</dbReference>
<protein>
    <submittedName>
        <fullName evidence="7">Fibroblast growth factor receptor</fullName>
    </submittedName>
</protein>
<dbReference type="CDD" id="cd00192">
    <property type="entry name" value="PTKc"/>
    <property type="match status" value="1"/>
</dbReference>
<dbReference type="InterPro" id="IPR000719">
    <property type="entry name" value="Prot_kinase_dom"/>
</dbReference>
<dbReference type="InterPro" id="IPR008266">
    <property type="entry name" value="Tyr_kinase_AS"/>
</dbReference>
<evidence type="ECO:0000259" key="6">
    <source>
        <dbReference type="PROSITE" id="PS50011"/>
    </source>
</evidence>
<comment type="caution">
    <text evidence="7">The sequence shown here is derived from an EMBL/GenBank/DDBJ whole genome shotgun (WGS) entry which is preliminary data.</text>
</comment>
<dbReference type="GO" id="GO:0005524">
    <property type="term" value="F:ATP binding"/>
    <property type="evidence" value="ECO:0007669"/>
    <property type="project" value="UniProtKB-KW"/>
</dbReference>
<dbReference type="GO" id="GO:0007169">
    <property type="term" value="P:cell surface receptor protein tyrosine kinase signaling pathway"/>
    <property type="evidence" value="ECO:0007669"/>
    <property type="project" value="TreeGrafter"/>
</dbReference>
<evidence type="ECO:0000256" key="1">
    <source>
        <dbReference type="ARBA" id="ARBA00022679"/>
    </source>
</evidence>
<evidence type="ECO:0000256" key="5">
    <source>
        <dbReference type="ARBA" id="ARBA00023137"/>
    </source>
</evidence>
<proteinExistence type="predicted"/>
<dbReference type="PROSITE" id="PS50011">
    <property type="entry name" value="PROTEIN_KINASE_DOM"/>
    <property type="match status" value="1"/>
</dbReference>
<keyword evidence="2" id="KW-0547">Nucleotide-binding</keyword>
<dbReference type="Gene3D" id="1.10.510.10">
    <property type="entry name" value="Transferase(Phosphotransferase) domain 1"/>
    <property type="match status" value="3"/>
</dbReference>
<dbReference type="Proteomes" id="UP000094527">
    <property type="component" value="Unassembled WGS sequence"/>
</dbReference>
<dbReference type="InterPro" id="IPR001245">
    <property type="entry name" value="Ser-Thr/Tyr_kinase_cat_dom"/>
</dbReference>